<evidence type="ECO:0000256" key="10">
    <source>
        <dbReference type="ARBA" id="ARBA00023157"/>
    </source>
</evidence>
<dbReference type="InterPro" id="IPR050958">
    <property type="entry name" value="Cell_Adh-Cytoskel_Orgn"/>
</dbReference>
<feature type="compositionally biased region" description="Basic and acidic residues" evidence="13">
    <location>
        <begin position="551"/>
        <end position="629"/>
    </location>
</feature>
<feature type="region of interest" description="Disordered" evidence="13">
    <location>
        <begin position="2316"/>
        <end position="2404"/>
    </location>
</feature>
<dbReference type="SMART" id="SM00408">
    <property type="entry name" value="IGc2"/>
    <property type="match status" value="12"/>
</dbReference>
<evidence type="ECO:0000256" key="8">
    <source>
        <dbReference type="ARBA" id="ARBA00022840"/>
    </source>
</evidence>
<feature type="region of interest" description="Disordered" evidence="13">
    <location>
        <begin position="3806"/>
        <end position="3832"/>
    </location>
</feature>
<dbReference type="GO" id="GO:0031672">
    <property type="term" value="C:A band"/>
    <property type="evidence" value="ECO:0007669"/>
    <property type="project" value="UniProtKB-ARBA"/>
</dbReference>
<dbReference type="GO" id="GO:0031674">
    <property type="term" value="C:I band"/>
    <property type="evidence" value="ECO:0007669"/>
    <property type="project" value="UniProtKB-ARBA"/>
</dbReference>
<keyword evidence="11" id="KW-0539">Nucleus</keyword>
<feature type="compositionally biased region" description="Basic and acidic residues" evidence="13">
    <location>
        <begin position="451"/>
        <end position="540"/>
    </location>
</feature>
<evidence type="ECO:0000256" key="2">
    <source>
        <dbReference type="ARBA" id="ARBA00004496"/>
    </source>
</evidence>
<feature type="domain" description="Ig-like" evidence="14">
    <location>
        <begin position="3978"/>
        <end position="4066"/>
    </location>
</feature>
<feature type="domain" description="Ig-like" evidence="14">
    <location>
        <begin position="4081"/>
        <end position="4170"/>
    </location>
</feature>
<dbReference type="PANTHER" id="PTHR45080">
    <property type="entry name" value="CONTACTIN 5"/>
    <property type="match status" value="1"/>
</dbReference>
<keyword evidence="12" id="KW-0393">Immunoglobulin domain</keyword>
<reference evidence="15" key="1">
    <citation type="submission" date="2021-01" db="UniProtKB">
        <authorList>
            <consortium name="EnsemblMetazoa"/>
        </authorList>
    </citation>
    <scope>IDENTIFICATION</scope>
</reference>
<dbReference type="GO" id="GO:0045989">
    <property type="term" value="P:positive regulation of striated muscle contraction"/>
    <property type="evidence" value="ECO:0007669"/>
    <property type="project" value="UniProtKB-ARBA"/>
</dbReference>
<dbReference type="Gene3D" id="2.60.40.10">
    <property type="entry name" value="Immunoglobulins"/>
    <property type="match status" value="24"/>
</dbReference>
<dbReference type="Proteomes" id="UP000594262">
    <property type="component" value="Unplaced"/>
</dbReference>
<dbReference type="PROSITE" id="PS50835">
    <property type="entry name" value="IG_LIKE"/>
    <property type="match status" value="12"/>
</dbReference>
<evidence type="ECO:0000256" key="3">
    <source>
        <dbReference type="ARBA" id="ARBA00006692"/>
    </source>
</evidence>
<dbReference type="GO" id="GO:0060298">
    <property type="term" value="P:positive regulation of sarcomere organization"/>
    <property type="evidence" value="ECO:0007669"/>
    <property type="project" value="UniProtKB-ARBA"/>
</dbReference>
<dbReference type="GO" id="GO:0005524">
    <property type="term" value="F:ATP binding"/>
    <property type="evidence" value="ECO:0007669"/>
    <property type="project" value="UniProtKB-KW"/>
</dbReference>
<evidence type="ECO:0000256" key="11">
    <source>
        <dbReference type="ARBA" id="ARBA00023242"/>
    </source>
</evidence>
<feature type="compositionally biased region" description="Low complexity" evidence="13">
    <location>
        <begin position="1014"/>
        <end position="1024"/>
    </location>
</feature>
<evidence type="ECO:0000313" key="16">
    <source>
        <dbReference type="Proteomes" id="UP000594262"/>
    </source>
</evidence>
<feature type="domain" description="Ig-like" evidence="14">
    <location>
        <begin position="4276"/>
        <end position="4375"/>
    </location>
</feature>
<feature type="compositionally biased region" description="Low complexity" evidence="13">
    <location>
        <begin position="2364"/>
        <end position="2379"/>
    </location>
</feature>
<evidence type="ECO:0000256" key="4">
    <source>
        <dbReference type="ARBA" id="ARBA00022490"/>
    </source>
</evidence>
<feature type="compositionally biased region" description="Basic and acidic residues" evidence="13">
    <location>
        <begin position="1051"/>
        <end position="1200"/>
    </location>
</feature>
<feature type="domain" description="Ig-like" evidence="14">
    <location>
        <begin position="1939"/>
        <end position="2030"/>
    </location>
</feature>
<feature type="region of interest" description="Disordered" evidence="13">
    <location>
        <begin position="2422"/>
        <end position="2444"/>
    </location>
</feature>
<dbReference type="InterPro" id="IPR013783">
    <property type="entry name" value="Ig-like_fold"/>
</dbReference>
<feature type="domain" description="Ig-like" evidence="14">
    <location>
        <begin position="1548"/>
        <end position="1633"/>
    </location>
</feature>
<proteinExistence type="inferred from homology"/>
<feature type="compositionally biased region" description="Basic and acidic residues" evidence="13">
    <location>
        <begin position="1232"/>
        <end position="1380"/>
    </location>
</feature>
<name>A0A7M5V9N0_9CNID</name>
<feature type="domain" description="Ig-like" evidence="14">
    <location>
        <begin position="1842"/>
        <end position="1931"/>
    </location>
</feature>
<dbReference type="InterPro" id="IPR003599">
    <property type="entry name" value="Ig_sub"/>
</dbReference>
<dbReference type="FunFam" id="2.60.40.10:FF:000425">
    <property type="entry name" value="Myosin light chain kinase"/>
    <property type="match status" value="2"/>
</dbReference>
<evidence type="ECO:0000256" key="1">
    <source>
        <dbReference type="ARBA" id="ARBA00004123"/>
    </source>
</evidence>
<feature type="compositionally biased region" description="Acidic residues" evidence="13">
    <location>
        <begin position="302"/>
        <end position="312"/>
    </location>
</feature>
<dbReference type="SUPFAM" id="SSF48726">
    <property type="entry name" value="Immunoglobulin"/>
    <property type="match status" value="24"/>
</dbReference>
<feature type="compositionally biased region" description="Basic and acidic residues" evidence="13">
    <location>
        <begin position="1407"/>
        <end position="1544"/>
    </location>
</feature>
<feature type="domain" description="Ig-like" evidence="14">
    <location>
        <begin position="1643"/>
        <end position="1736"/>
    </location>
</feature>
<dbReference type="SMART" id="SM00409">
    <property type="entry name" value="IG"/>
    <property type="match status" value="26"/>
</dbReference>
<feature type="compositionally biased region" description="Basic and acidic residues" evidence="13">
    <location>
        <begin position="927"/>
        <end position="1013"/>
    </location>
</feature>
<feature type="compositionally biased region" description="Basic and acidic residues" evidence="13">
    <location>
        <begin position="43"/>
        <end position="52"/>
    </location>
</feature>
<dbReference type="InterPro" id="IPR036179">
    <property type="entry name" value="Ig-like_dom_sf"/>
</dbReference>
<dbReference type="Pfam" id="PF07679">
    <property type="entry name" value="I-set"/>
    <property type="match status" value="18"/>
</dbReference>
<feature type="compositionally biased region" description="Basic and acidic residues" evidence="13">
    <location>
        <begin position="313"/>
        <end position="441"/>
    </location>
</feature>
<feature type="compositionally biased region" description="Basic and acidic residues" evidence="13">
    <location>
        <begin position="1"/>
        <end position="12"/>
    </location>
</feature>
<protein>
    <recommendedName>
        <fullName evidence="14">Ig-like domain-containing protein</fullName>
    </recommendedName>
</protein>
<feature type="domain" description="Ig-like" evidence="14">
    <location>
        <begin position="2223"/>
        <end position="2310"/>
    </location>
</feature>
<dbReference type="InterPro" id="IPR013098">
    <property type="entry name" value="Ig_I-set"/>
</dbReference>
<dbReference type="EnsemblMetazoa" id="CLYHEMT008508.4">
    <property type="protein sequence ID" value="CLYHEMP008508.4"/>
    <property type="gene ID" value="CLYHEMG008508"/>
</dbReference>
<comment type="similarity">
    <text evidence="3">Belongs to the protein kinase superfamily. CAMK Ser/Thr protein kinase family.</text>
</comment>
<dbReference type="FunFam" id="2.60.40.10:FF:000031">
    <property type="entry name" value="Myosin-binding protein C, slow type"/>
    <property type="match status" value="1"/>
</dbReference>
<dbReference type="GO" id="GO:0005634">
    <property type="term" value="C:nucleus"/>
    <property type="evidence" value="ECO:0007669"/>
    <property type="project" value="UniProtKB-SubCell"/>
</dbReference>
<evidence type="ECO:0000313" key="15">
    <source>
        <dbReference type="EnsemblMetazoa" id="CLYHEMP008508.2"/>
    </source>
</evidence>
<dbReference type="InterPro" id="IPR003598">
    <property type="entry name" value="Ig_sub2"/>
</dbReference>
<keyword evidence="9" id="KW-0175">Coiled coil</keyword>
<evidence type="ECO:0000256" key="12">
    <source>
        <dbReference type="ARBA" id="ARBA00023319"/>
    </source>
</evidence>
<evidence type="ECO:0000256" key="6">
    <source>
        <dbReference type="ARBA" id="ARBA00022737"/>
    </source>
</evidence>
<evidence type="ECO:0000256" key="13">
    <source>
        <dbReference type="SAM" id="MobiDB-lite"/>
    </source>
</evidence>
<feature type="region of interest" description="Disordered" evidence="13">
    <location>
        <begin position="150"/>
        <end position="180"/>
    </location>
</feature>
<evidence type="ECO:0000256" key="7">
    <source>
        <dbReference type="ARBA" id="ARBA00022741"/>
    </source>
</evidence>
<feature type="compositionally biased region" description="Basic and acidic residues" evidence="13">
    <location>
        <begin position="62"/>
        <end position="74"/>
    </location>
</feature>
<feature type="compositionally biased region" description="Low complexity" evidence="13">
    <location>
        <begin position="161"/>
        <end position="173"/>
    </location>
</feature>
<dbReference type="FunFam" id="2.60.40.10:FF:000345">
    <property type="entry name" value="Muscle M-line assembly protein unc-89"/>
    <property type="match status" value="2"/>
</dbReference>
<feature type="region of interest" description="Disordered" evidence="13">
    <location>
        <begin position="3940"/>
        <end position="3982"/>
    </location>
</feature>
<dbReference type="PANTHER" id="PTHR45080:SF8">
    <property type="entry name" value="IG-LIKE DOMAIN-CONTAINING PROTEIN"/>
    <property type="match status" value="1"/>
</dbReference>
<feature type="compositionally biased region" description="Basic and acidic residues" evidence="13">
    <location>
        <begin position="864"/>
        <end position="919"/>
    </location>
</feature>
<feature type="domain" description="Ig-like" evidence="14">
    <location>
        <begin position="1742"/>
        <end position="1831"/>
    </location>
</feature>
<feature type="region of interest" description="Disordered" evidence="13">
    <location>
        <begin position="278"/>
        <end position="1547"/>
    </location>
</feature>
<keyword evidence="8" id="KW-0067">ATP-binding</keyword>
<feature type="domain" description="Ig-like" evidence="14">
    <location>
        <begin position="3844"/>
        <end position="3936"/>
    </location>
</feature>
<keyword evidence="10" id="KW-1015">Disulfide bond</keyword>
<dbReference type="OrthoDB" id="5969272at2759"/>
<feature type="domain" description="Ig-like" evidence="14">
    <location>
        <begin position="3711"/>
        <end position="3803"/>
    </location>
</feature>
<sequence>MGSQQDGDKEFARSFLLGQLGRRNRAPSDKGGSSGFVFSAQKVQKDSVERKNSNNQDSSSGSERRASVVRKNPEPVHYGIEVQTPAPFDHVATRGSHAVLQSPSTESLQDKFHHAVQLVKGDNSKPIFTSNKWQVNLKPSDDVSEDLLNKGYSKVEPPTSPMKSPASPSKSPVWAPPQPQKTYRKVSLDFMNGGQANGPSQLQFPAEQNGYHSQASLNHKLSNGHTQNGISVNVNGGSAHPFNDHDDDYEEEQHVPINKPVSVVIGQNANHRKIIIANDSGSENEEESVSTTRRNIIIANNNDEDNESENEEDRVNIFKQKMEEEQNERRLSAERKAEEDRFDNERKAEELTLENERKAEKERIESERIAEEERVENERKAEEERIESERIAEEERVENERKAEEERIESERIAEEERLENERKAEEEKLENERKAKEESNKTSSLPRRKTVVDNDSRREKLKDDYKSELQRKKEERERRKLEEQEKRKAEQEKRKAELEKKAAERKAVEEKRAEERKRKAEATEDKIAAENDAEVKIVAELDMTTTTDNKVLEARKAEEARKAAVTRKADLARKTDDLKKGKSDSFNDDKESSDFEKKKQERERRKKDEYELKKAEHDKQTELAKSKGELTSLRKLSKGSKKGSKDEVEDAVGDVVEKLSEEKSEQKKPVKIGREKLKDDYKSELQRKKEERERRKLEEQEKRKAEQEKRKAELEKKAAERKAEEERRADERKKKAEARQAEEEKRTAEKELKAAEKQAKDERKAEEKRAEDARTAEEKRIEEEKKIEEEEKRAAAKQAELEKEAVVNEAEEQESLKVEQKVEEQKVAIEKTGSLSRSGRRKIIVADKTDSTESKKKSSPRSTLERGEKPKSEFERKKEERERRKLEEQEKRKAEQEKRKAELEKKAAERKAEEERRAKERKKKAEARQAEEEKRAAEKERKAAEKRAEEERIAEEKRVEAEKKAGEKRVQEEQEAAKKQAELEREAKEEKAEEERLAKEKLAKEQESEVEKSGSLSTSGSLSRSERRKVIVADESDSTESKKKSSPRSTLERGEKPKSEFERKKEERERRKLEEQEKRKAEQEKRKAELEKKAAERKAEEERRADERKKKAEVRQAEEEKRAAEKERKAAEKRAEEERIAEEKRIKAEKKAEEKRVQEEQEAAKKQAELERKAKEEKAEEERLAKEKLAKEQESEVEKSGSLSRSGRRKVIVADETDSTESKKKSSPRSTLERGEKPKSEFERKKEERERRKLEEQEKQKAEQEKRKAELEKKAAERKAVEERRAEERKKKAEAKQAEEEKRTAEKERKAAEKQAEDERIAEEKRVEEERKASEKKTKEENIVQQKLEEDPLNEKRKTEEEEHLKADGKIEEEAKEKSSSLSRAGRRKVIADDEEQPKRISPRSTLEREDNSKSELQRKKEERERRKLEEQEKRKAEQEKRKAEQEKRKAEFEKKAAERKAEDERKAAEQKKKDELKQALEQRKATEKRLEGEQREAERIAEEEKKAAEEKAEQERLEKERIEAEEAERKRIEEEASREPVKPTEPVLSKAFEESVATHEGQPLKLIAKVTPEPDLTISWMKDGEPLKSDAHYKITANKDGTQTLTIRSVKLEDSAEYSIKFTNSVGDTITTSKVLVDKKPKAPVFKKRLPATTSVVEGQNAEFQVNIDGHPKPALQWQFKGADIPEDSNIKIEETEEGKYMVVIQECQLSDKGAFKCTATNKSGSINCQTNITVKVGPPKVVLLSDEKALVEGSENAIFKVQLPSDGAKYKVDWMKGTKPIFRSTKKYDIASEGLVHSFTVVDCQEADQGVFKCNITGPGGKTTKEFNLEIKEPEPQIPTVEEQSSEEVISTPGGSVTLECRSNGYPEPKAIWLRNEVEIKPSDNIVIKSKDGVHSMTIKSIVLDDDAEYFCQVSNKHGAVEAIFSIIVEEEKTKPTFLETLEDLNIKEGEEAEFSVLVESSPDANVEWFIGDELVKDGGRYEIVVEGEVDKIYSLVIGDCTIDDCATIKCVATNDIGDVSCTADLNVEREAVIPKANLLPPKTSIAEASKPFDVSVNIENALSVIWLFNGEEVDKSYKTSQDGDQYTMQIPSMKPALSGKYAVEAISPTGQVLKEEFEIKCKDIVPTIQSASDKTTTIEEGKPMELSITVANVDKTKWLYNGKKVGPAVKLNEKGDTYTLSIASMKKSNAGTYVFEASSVTGHVVKESFDVHFRDPNNPNLPRDLPKELKLKTGEALLLEVCMGVDEPHDVIWEKNGTMLNNDEESSAEMGFDGACNFLRIQRTESEDAGLYEVFGEQGTNEISFSTMVQVGDKVPPPVAPKKKGPEVSRKPSRQGSIDGVGVRSPPPPVARKPSRDGSVDSGSLPSSRSSSRSVSIDHSDGKIKSPPPPTLRKPSRGASKDIINDDMIFPMEEQLAEEAPSVLPKQRSSRKEKIPDDEAPSIDAESFQDMDIKEGETLELIANIKGFPVPTIEWYKGSTVVKSTKRIILSNDKSVYKLKITRASLEDAGDYKIVATNKVSTASLSANVIVGCEPKFGKELTDFEVDDMDPAVFEVEVDHADSVTWFLDDEPVSEDEDFEFKQMESHYSYTIRSVNPSDHGKYEARATNKYGTTSSTCQLVVKVPTLPVINIDIPNNGVVECKEGESFELKFDVEGEPAPEVFFFKDEESMEKENGRAVITRIGRTHWGFFMSDLKESDSGKYVIEAETKAGVVEKEFEIKVTAVKLPPSVNVDLPESGIIKAKAGKDLEIPFDDIPEDANFTFYKDGKEMDMGRAVNTRMGRRHLFFMGDLKKKDSGKYSVEIETDGGKVTKEFEISIPDVPTVDVDLPESGIIKGKAGKDLEIPFDNIPEDADVTFFKNGKEMDMGRAVNTRMGRRHLFFMGDLKKKDSGKYSVEIETDGGKVTKEFEISVPDVPTVDFDLPEDGIIKGKEGKDLEIPFDNIPEDADVTFFKNGNEMDMGRAVVTRMGRRHLFFMGDLKRKDSGKYSVEVENDGGKISKDFELAIREKPSVRVDIPDNGIIRGKAGEDFEIPFDNIPEGADVTFFKNGKEMDMGRAVNTRMGRRHLFFMGDLKKKDSGKYSVEIETDGEKITKEFELDIKDAPTITVDLPESGVIRGKAGKDFELPFDNIPEDADVTFFKNGKEMDMGRAVVRRMGRRHLFFMGDLKRKDSGKYSVEVKTEGGKITKEFELEIPDVPTLKVDIPKDGIVKGKENEEIEIKFDVSDVEAELTFFKDGKEMDMGRAVVTRMGRRHLFFMGDLKKKDSGKYTVEIETDGGKISKDFEIEIKEKPTVTFDLPEDGVIIGKENEDFELPFNDIPEDAEVSFFKGRKKIDDMGRAVVTRTGRSHLFFIGNLRISDSGRYRVEIENEGGKTEKEFKIDVKEKPTVKVRLPRDGIVKAKEGEPFELKFEVSDEAEASFFKDGKRMDDMGRAVITRMGRTYRFYFPEVQKDDSGKYTVEIESEGGKIKKEFEIQVTAKPKALPTVHVKLPKDGILNIKEGEPFELNFEVSDDSEAIFYKGDNRIDDMGRAVVTRMGRTFRFYIPEVKESDSGQYIMEVQGESGITNKSFKIKVQGKPKKSPIPTIDVDLPDEPIKKREGDKFEVRFKISGQPHPEVFFFKDEKPIEEKSKKVLIKREGEYYNFTIPRLESSDSGLYVVECENKNGTVEKEFEIEVEGKSKKAPVAAPKPQLQSLVSASTNPNKPAFKIKLQDIEVVSFSAVRFEVVVKGDPEPEITWYKNNEIIDDDDRNFLQEEEEDGTCALVIREVSTNDRGTYKCMAKNRFGKAMTTAELFVEDHGFESDDSESELGGRSLPRTDDDDLTDDDLLDEEDELDHAQIILPMRDRHATIGSSAKFSCRAQSIKPHIPVEWYHDDKPVDLGCGRIKAAVAEEGELFTLNLRNVQMSDAGKYKIVFKLPNETLTSSANLNVDEGRKTEFGVSSRSSDTKKEPKATPPKPAPKTQRKPGQEEPTFVLEPKDKTVVEGNQLKLTASVNGKPTPLVEWYKENSLLKSSSTIDIQATRNLHNMVIRKATTKDAGVYRCTARNEAGQCTVEVNIKIDTKSNKPKLSPNHPAFTRELEDFYEAEEGNDVEMKVEFTGKPKPRIHWEKNGKNIVSIKRVKIHEEDGASQLLIKALRDTDFGDYSCTISNFHGNTKSTSCLRLCSDGTPDIHINTPSPPPPPISSTTNQECSNLDEYDATDDEVAVITDRRNDQNTSNDIGMKLLQIKELHPGLNREVTRHKFPGACGIDVVVMPATPRDSPVSGAQPVIKTKPEDLDLNIGEKALFELQLADDTDLAKVNVSWSKNGQILFGSGRTRIWNKDYSFFLEISKVDVDDESLYEVRVRNDYGEVMCDVQLLVNDEEELSEEEESEVEEEEVKLKITKPKFTKKLQKQYQLIEGEKLLLEVTTQGGPCDIAWYYEGKKLLPSDFMQLVTEVIAINLLSQKQFWMMRESIRVQYLTNSVKMKLKLTSL</sequence>
<evidence type="ECO:0000259" key="14">
    <source>
        <dbReference type="PROSITE" id="PS50835"/>
    </source>
</evidence>
<feature type="compositionally biased region" description="Basic and acidic residues" evidence="13">
    <location>
        <begin position="815"/>
        <end position="830"/>
    </location>
</feature>
<dbReference type="EnsemblMetazoa" id="CLYHEMT008508.2">
    <property type="protein sequence ID" value="CLYHEMP008508.2"/>
    <property type="gene ID" value="CLYHEMG008508"/>
</dbReference>
<feature type="domain" description="Ig-like" evidence="14">
    <location>
        <begin position="2445"/>
        <end position="2530"/>
    </location>
</feature>
<evidence type="ECO:0000256" key="9">
    <source>
        <dbReference type="ARBA" id="ARBA00023054"/>
    </source>
</evidence>
<keyword evidence="16" id="KW-1185">Reference proteome</keyword>
<feature type="compositionally biased region" description="Basic and acidic residues" evidence="13">
    <location>
        <begin position="656"/>
        <end position="807"/>
    </location>
</feature>
<dbReference type="GO" id="GO:0008092">
    <property type="term" value="F:cytoskeletal protein binding"/>
    <property type="evidence" value="ECO:0007669"/>
    <property type="project" value="UniProtKB-ARBA"/>
</dbReference>
<keyword evidence="7" id="KW-0547">Nucleotide-binding</keyword>
<keyword evidence="4" id="KW-0963">Cytoplasm</keyword>
<evidence type="ECO:0000256" key="5">
    <source>
        <dbReference type="ARBA" id="ARBA00022729"/>
    </source>
</evidence>
<comment type="subcellular location">
    <subcellularLocation>
        <location evidence="2">Cytoplasm</location>
    </subcellularLocation>
    <subcellularLocation>
        <location evidence="1">Nucleus</location>
    </subcellularLocation>
</comment>
<dbReference type="FunFam" id="2.60.40.10:FF:000107">
    <property type="entry name" value="Myosin, light chain kinase a"/>
    <property type="match status" value="3"/>
</dbReference>
<feature type="region of interest" description="Disordered" evidence="13">
    <location>
        <begin position="1"/>
        <end position="76"/>
    </location>
</feature>
<dbReference type="CDD" id="cd00096">
    <property type="entry name" value="Ig"/>
    <property type="match status" value="2"/>
</dbReference>
<keyword evidence="5" id="KW-0732">Signal</keyword>
<accession>A0A7M5V9N0</accession>
<dbReference type="GO" id="GO:0005886">
    <property type="term" value="C:plasma membrane"/>
    <property type="evidence" value="ECO:0007669"/>
    <property type="project" value="TreeGrafter"/>
</dbReference>
<keyword evidence="6" id="KW-0677">Repeat</keyword>
<dbReference type="GO" id="GO:0007156">
    <property type="term" value="P:homophilic cell adhesion via plasma membrane adhesion molecules"/>
    <property type="evidence" value="ECO:0007669"/>
    <property type="project" value="TreeGrafter"/>
</dbReference>
<organism evidence="15 16">
    <name type="scientific">Clytia hemisphaerica</name>
    <dbReference type="NCBI Taxonomy" id="252671"/>
    <lineage>
        <taxon>Eukaryota</taxon>
        <taxon>Metazoa</taxon>
        <taxon>Cnidaria</taxon>
        <taxon>Hydrozoa</taxon>
        <taxon>Hydroidolina</taxon>
        <taxon>Leptothecata</taxon>
        <taxon>Obeliida</taxon>
        <taxon>Clytiidae</taxon>
        <taxon>Clytia</taxon>
    </lineage>
</organism>
<dbReference type="InterPro" id="IPR007110">
    <property type="entry name" value="Ig-like_dom"/>
</dbReference>
<dbReference type="FunFam" id="2.60.40.10:FF:000145">
    <property type="entry name" value="Myosin light chain kinase, smooth muscle"/>
    <property type="match status" value="1"/>
</dbReference>
<feature type="compositionally biased region" description="Basic and acidic residues" evidence="13">
    <location>
        <begin position="845"/>
        <end position="857"/>
    </location>
</feature>